<comment type="caution">
    <text evidence="1">The sequence shown here is derived from an EMBL/GenBank/DDBJ whole genome shotgun (WGS) entry which is preliminary data.</text>
</comment>
<sequence>MLPSTQTLPIRLVCRTPNLAVNKHKKWLHDKLALYLLPDSIKQHSFNRLSRIVGEKTEATQYITQLDSVKWTRADT</sequence>
<gene>
    <name evidence="1" type="ORF">BpHYR1_047229</name>
</gene>
<evidence type="ECO:0000313" key="1">
    <source>
        <dbReference type="EMBL" id="RNA43170.1"/>
    </source>
</evidence>
<dbReference type="Proteomes" id="UP000276133">
    <property type="component" value="Unassembled WGS sequence"/>
</dbReference>
<dbReference type="AlphaFoldDB" id="A0A3M7T5S3"/>
<reference evidence="1 2" key="1">
    <citation type="journal article" date="2018" name="Sci. Rep.">
        <title>Genomic signatures of local adaptation to the degree of environmental predictability in rotifers.</title>
        <authorList>
            <person name="Franch-Gras L."/>
            <person name="Hahn C."/>
            <person name="Garcia-Roger E.M."/>
            <person name="Carmona M.J."/>
            <person name="Serra M."/>
            <person name="Gomez A."/>
        </authorList>
    </citation>
    <scope>NUCLEOTIDE SEQUENCE [LARGE SCALE GENOMIC DNA]</scope>
    <source>
        <strain evidence="1">HYR1</strain>
    </source>
</reference>
<dbReference type="EMBL" id="REGN01000265">
    <property type="protein sequence ID" value="RNA43170.1"/>
    <property type="molecule type" value="Genomic_DNA"/>
</dbReference>
<proteinExistence type="predicted"/>
<name>A0A3M7T5S3_BRAPC</name>
<keyword evidence="2" id="KW-1185">Reference proteome</keyword>
<accession>A0A3M7T5S3</accession>
<organism evidence="1 2">
    <name type="scientific">Brachionus plicatilis</name>
    <name type="common">Marine rotifer</name>
    <name type="synonym">Brachionus muelleri</name>
    <dbReference type="NCBI Taxonomy" id="10195"/>
    <lineage>
        <taxon>Eukaryota</taxon>
        <taxon>Metazoa</taxon>
        <taxon>Spiralia</taxon>
        <taxon>Gnathifera</taxon>
        <taxon>Rotifera</taxon>
        <taxon>Eurotatoria</taxon>
        <taxon>Monogononta</taxon>
        <taxon>Pseudotrocha</taxon>
        <taxon>Ploima</taxon>
        <taxon>Brachionidae</taxon>
        <taxon>Brachionus</taxon>
    </lineage>
</organism>
<evidence type="ECO:0000313" key="2">
    <source>
        <dbReference type="Proteomes" id="UP000276133"/>
    </source>
</evidence>
<protein>
    <submittedName>
        <fullName evidence="1">Uncharacterized protein</fullName>
    </submittedName>
</protein>